<dbReference type="EMBL" id="ABOX02000010">
    <property type="protein sequence ID" value="EEF61325.1"/>
    <property type="molecule type" value="Genomic_DNA"/>
</dbReference>
<evidence type="ECO:0000313" key="2">
    <source>
        <dbReference type="Proteomes" id="UP000003688"/>
    </source>
</evidence>
<accession>B9XFG1</accession>
<dbReference type="RefSeq" id="WP_007414557.1">
    <property type="nucleotide sequence ID" value="NZ_ABOX02000010.1"/>
</dbReference>
<name>B9XFG1_PEDPL</name>
<gene>
    <name evidence="1" type="ORF">Cflav_PD4346</name>
</gene>
<sequence>MKILLQDTRTGLYFRSLDAWTNSMADAYDFKFSEKAISFAVEHHIPDVQIVMIFRASGHVETVPFPKQLAVHSGYLRH</sequence>
<dbReference type="Proteomes" id="UP000003688">
    <property type="component" value="Unassembled WGS sequence"/>
</dbReference>
<dbReference type="AlphaFoldDB" id="B9XFG1"/>
<organism evidence="1 2">
    <name type="scientific">Pedosphaera parvula (strain Ellin514)</name>
    <dbReference type="NCBI Taxonomy" id="320771"/>
    <lineage>
        <taxon>Bacteria</taxon>
        <taxon>Pseudomonadati</taxon>
        <taxon>Verrucomicrobiota</taxon>
        <taxon>Pedosphaerae</taxon>
        <taxon>Pedosphaerales</taxon>
        <taxon>Pedosphaeraceae</taxon>
        <taxon>Pedosphaera</taxon>
    </lineage>
</organism>
<keyword evidence="2" id="KW-1185">Reference proteome</keyword>
<proteinExistence type="predicted"/>
<evidence type="ECO:0000313" key="1">
    <source>
        <dbReference type="EMBL" id="EEF61325.1"/>
    </source>
</evidence>
<protein>
    <submittedName>
        <fullName evidence="1">Uncharacterized protein</fullName>
    </submittedName>
</protein>
<comment type="caution">
    <text evidence="1">The sequence shown here is derived from an EMBL/GenBank/DDBJ whole genome shotgun (WGS) entry which is preliminary data.</text>
</comment>
<reference evidence="1 2" key="1">
    <citation type="journal article" date="2011" name="J. Bacteriol.">
        <title>Genome sequence of 'Pedosphaera parvula' Ellin514, an aerobic Verrucomicrobial isolate from pasture soil.</title>
        <authorList>
            <person name="Kant R."/>
            <person name="van Passel M.W."/>
            <person name="Sangwan P."/>
            <person name="Palva A."/>
            <person name="Lucas S."/>
            <person name="Copeland A."/>
            <person name="Lapidus A."/>
            <person name="Glavina Del Rio T."/>
            <person name="Dalin E."/>
            <person name="Tice H."/>
            <person name="Bruce D."/>
            <person name="Goodwin L."/>
            <person name="Pitluck S."/>
            <person name="Chertkov O."/>
            <person name="Larimer F.W."/>
            <person name="Land M.L."/>
            <person name="Hauser L."/>
            <person name="Brettin T.S."/>
            <person name="Detter J.C."/>
            <person name="Han S."/>
            <person name="de Vos W.M."/>
            <person name="Janssen P.H."/>
            <person name="Smidt H."/>
        </authorList>
    </citation>
    <scope>NUCLEOTIDE SEQUENCE [LARGE SCALE GENOMIC DNA]</scope>
    <source>
        <strain evidence="1 2">Ellin514</strain>
    </source>
</reference>